<feature type="domain" description="HTH araC/xylS-type" evidence="4">
    <location>
        <begin position="193"/>
        <end position="289"/>
    </location>
</feature>
<dbReference type="Pfam" id="PF12833">
    <property type="entry name" value="HTH_18"/>
    <property type="match status" value="1"/>
</dbReference>
<dbReference type="InterPro" id="IPR014710">
    <property type="entry name" value="RmlC-like_jellyroll"/>
</dbReference>
<comment type="caution">
    <text evidence="5">The sequence shown here is derived from an EMBL/GenBank/DDBJ whole genome shotgun (WGS) entry which is preliminary data.</text>
</comment>
<name>A0A926DNB3_9FIRM</name>
<dbReference type="Gene3D" id="1.10.10.60">
    <property type="entry name" value="Homeodomain-like"/>
    <property type="match status" value="2"/>
</dbReference>
<evidence type="ECO:0000259" key="4">
    <source>
        <dbReference type="PROSITE" id="PS01124"/>
    </source>
</evidence>
<dbReference type="AlphaFoldDB" id="A0A926DNB3"/>
<dbReference type="Proteomes" id="UP000657006">
    <property type="component" value="Unassembled WGS sequence"/>
</dbReference>
<dbReference type="EMBL" id="JACRSQ010000001">
    <property type="protein sequence ID" value="MBC8542138.1"/>
    <property type="molecule type" value="Genomic_DNA"/>
</dbReference>
<dbReference type="InterPro" id="IPR009057">
    <property type="entry name" value="Homeodomain-like_sf"/>
</dbReference>
<dbReference type="RefSeq" id="WP_177717615.1">
    <property type="nucleotide sequence ID" value="NZ_JACRSQ010000001.1"/>
</dbReference>
<evidence type="ECO:0000256" key="2">
    <source>
        <dbReference type="ARBA" id="ARBA00023125"/>
    </source>
</evidence>
<keyword evidence="3" id="KW-0804">Transcription</keyword>
<dbReference type="GO" id="GO:0003700">
    <property type="term" value="F:DNA-binding transcription factor activity"/>
    <property type="evidence" value="ECO:0007669"/>
    <property type="project" value="InterPro"/>
</dbReference>
<gene>
    <name evidence="5" type="ORF">H8730_01055</name>
</gene>
<protein>
    <submittedName>
        <fullName evidence="5">Helix-turn-helix transcriptional regulator</fullName>
    </submittedName>
</protein>
<dbReference type="PANTHER" id="PTHR43280">
    <property type="entry name" value="ARAC-FAMILY TRANSCRIPTIONAL REGULATOR"/>
    <property type="match status" value="1"/>
</dbReference>
<dbReference type="Pfam" id="PF02311">
    <property type="entry name" value="AraC_binding"/>
    <property type="match status" value="1"/>
</dbReference>
<proteinExistence type="predicted"/>
<keyword evidence="2" id="KW-0238">DNA-binding</keyword>
<keyword evidence="6" id="KW-1185">Reference proteome</keyword>
<dbReference type="InterPro" id="IPR018062">
    <property type="entry name" value="HTH_AraC-typ_CS"/>
</dbReference>
<dbReference type="PANTHER" id="PTHR43280:SF28">
    <property type="entry name" value="HTH-TYPE TRANSCRIPTIONAL ACTIVATOR RHAS"/>
    <property type="match status" value="1"/>
</dbReference>
<reference evidence="5" key="1">
    <citation type="submission" date="2020-08" db="EMBL/GenBank/DDBJ databases">
        <title>Genome public.</title>
        <authorList>
            <person name="Liu C."/>
            <person name="Sun Q."/>
        </authorList>
    </citation>
    <scope>NUCLEOTIDE SEQUENCE</scope>
    <source>
        <strain evidence="5">NSJ-32</strain>
    </source>
</reference>
<dbReference type="PROSITE" id="PS00041">
    <property type="entry name" value="HTH_ARAC_FAMILY_1"/>
    <property type="match status" value="1"/>
</dbReference>
<dbReference type="SUPFAM" id="SSF46689">
    <property type="entry name" value="Homeodomain-like"/>
    <property type="match status" value="2"/>
</dbReference>
<organism evidence="5 6">
    <name type="scientific">Bianquea renquensis</name>
    <dbReference type="NCBI Taxonomy" id="2763661"/>
    <lineage>
        <taxon>Bacteria</taxon>
        <taxon>Bacillati</taxon>
        <taxon>Bacillota</taxon>
        <taxon>Clostridia</taxon>
        <taxon>Eubacteriales</taxon>
        <taxon>Bianqueaceae</taxon>
        <taxon>Bianquea</taxon>
    </lineage>
</organism>
<sequence length="289" mass="33608">MKFQEALIPARTKDMFLLKLYHSQVKPGKRQNRRHHHTEFEIALFKSGSGTYTVGDTAYAIQPGDIFLFSTHEVHCITEIHEGEDMLLLNVHFEPRFIWSTGNDLFDAKYLKIFFERNDAFENRLDRQNPATAVIRSLILQMEDEFAKQLPEYELMVKIQLLTILVTVSRHYDYVSRESSRPAVHVKSLSQIEDAIHYIHDHLDSDLSLDDLAKAANMSRSYFSTIFKRLNGISPWDYITIKRIEQSIEYLESTDSSILEIACRCGFNNTANFNRAFKKITGKTPSEYR</sequence>
<dbReference type="PRINTS" id="PR00032">
    <property type="entry name" value="HTHARAC"/>
</dbReference>
<dbReference type="PROSITE" id="PS01124">
    <property type="entry name" value="HTH_ARAC_FAMILY_2"/>
    <property type="match status" value="1"/>
</dbReference>
<evidence type="ECO:0000313" key="6">
    <source>
        <dbReference type="Proteomes" id="UP000657006"/>
    </source>
</evidence>
<accession>A0A926DNB3</accession>
<evidence type="ECO:0000313" key="5">
    <source>
        <dbReference type="EMBL" id="MBC8542138.1"/>
    </source>
</evidence>
<dbReference type="SUPFAM" id="SSF51215">
    <property type="entry name" value="Regulatory protein AraC"/>
    <property type="match status" value="1"/>
</dbReference>
<dbReference type="InterPro" id="IPR037923">
    <property type="entry name" value="HTH-like"/>
</dbReference>
<evidence type="ECO:0000256" key="1">
    <source>
        <dbReference type="ARBA" id="ARBA00023015"/>
    </source>
</evidence>
<keyword evidence="1" id="KW-0805">Transcription regulation</keyword>
<dbReference type="GO" id="GO:0043565">
    <property type="term" value="F:sequence-specific DNA binding"/>
    <property type="evidence" value="ECO:0007669"/>
    <property type="project" value="InterPro"/>
</dbReference>
<evidence type="ECO:0000256" key="3">
    <source>
        <dbReference type="ARBA" id="ARBA00023163"/>
    </source>
</evidence>
<dbReference type="InterPro" id="IPR018060">
    <property type="entry name" value="HTH_AraC"/>
</dbReference>
<dbReference type="Gene3D" id="2.60.120.10">
    <property type="entry name" value="Jelly Rolls"/>
    <property type="match status" value="1"/>
</dbReference>
<dbReference type="SMART" id="SM00342">
    <property type="entry name" value="HTH_ARAC"/>
    <property type="match status" value="1"/>
</dbReference>
<dbReference type="InterPro" id="IPR020449">
    <property type="entry name" value="Tscrpt_reg_AraC-type_HTH"/>
</dbReference>
<dbReference type="InterPro" id="IPR003313">
    <property type="entry name" value="AraC-bd"/>
</dbReference>